<dbReference type="SMART" id="SM01074">
    <property type="entry name" value="Cdc6_C"/>
    <property type="match status" value="1"/>
</dbReference>
<dbReference type="InterPro" id="IPR003593">
    <property type="entry name" value="AAA+_ATPase"/>
</dbReference>
<dbReference type="STRING" id="4540.A0A3L6SR73"/>
<dbReference type="InterPro" id="IPR015163">
    <property type="entry name" value="Cdc6_C"/>
</dbReference>
<dbReference type="GO" id="GO:0003688">
    <property type="term" value="F:DNA replication origin binding"/>
    <property type="evidence" value="ECO:0007669"/>
    <property type="project" value="TreeGrafter"/>
</dbReference>
<dbReference type="EMBL" id="PQIB02000004">
    <property type="protein sequence ID" value="RLN24214.1"/>
    <property type="molecule type" value="Genomic_DNA"/>
</dbReference>
<protein>
    <recommendedName>
        <fullName evidence="12">Cell division control protein</fullName>
    </recommendedName>
</protein>
<dbReference type="PANTHER" id="PTHR10763:SF26">
    <property type="entry name" value="CELL DIVISION CONTROL PROTEIN 6 HOMOLOG"/>
    <property type="match status" value="1"/>
</dbReference>
<dbReference type="Proteomes" id="UP000275267">
    <property type="component" value="Unassembled WGS sequence"/>
</dbReference>
<dbReference type="CDD" id="cd08768">
    <property type="entry name" value="Cdc6_C"/>
    <property type="match status" value="1"/>
</dbReference>
<dbReference type="InterPro" id="IPR049945">
    <property type="entry name" value="AAA_22"/>
</dbReference>
<keyword evidence="5" id="KW-0539">Nucleus</keyword>
<dbReference type="Pfam" id="PF13401">
    <property type="entry name" value="AAA_22"/>
    <property type="match status" value="1"/>
</dbReference>
<evidence type="ECO:0000256" key="3">
    <source>
        <dbReference type="ARBA" id="ARBA00022618"/>
    </source>
</evidence>
<evidence type="ECO:0000256" key="5">
    <source>
        <dbReference type="ARBA" id="ARBA00023242"/>
    </source>
</evidence>
<evidence type="ECO:0000313" key="11">
    <source>
        <dbReference type="Proteomes" id="UP000275267"/>
    </source>
</evidence>
<feature type="compositionally biased region" description="Low complexity" evidence="7">
    <location>
        <begin position="1"/>
        <end position="26"/>
    </location>
</feature>
<dbReference type="SUPFAM" id="SSF52540">
    <property type="entry name" value="P-loop containing nucleoside triphosphate hydrolases"/>
    <property type="match status" value="1"/>
</dbReference>
<dbReference type="Gene3D" id="1.10.10.10">
    <property type="entry name" value="Winged helix-like DNA-binding domain superfamily/Winged helix DNA-binding domain"/>
    <property type="match status" value="1"/>
</dbReference>
<evidence type="ECO:0000256" key="1">
    <source>
        <dbReference type="ARBA" id="ARBA00004123"/>
    </source>
</evidence>
<dbReference type="Pfam" id="PF09079">
    <property type="entry name" value="WHD_Cdc6"/>
    <property type="match status" value="1"/>
</dbReference>
<dbReference type="InterPro" id="IPR027417">
    <property type="entry name" value="P-loop_NTPase"/>
</dbReference>
<dbReference type="InterPro" id="IPR036388">
    <property type="entry name" value="WH-like_DNA-bd_sf"/>
</dbReference>
<evidence type="ECO:0000256" key="4">
    <source>
        <dbReference type="ARBA" id="ARBA00022705"/>
    </source>
</evidence>
<dbReference type="Gene3D" id="1.10.8.60">
    <property type="match status" value="1"/>
</dbReference>
<dbReference type="GO" id="GO:0051301">
    <property type="term" value="P:cell division"/>
    <property type="evidence" value="ECO:0007669"/>
    <property type="project" value="UniProtKB-KW"/>
</dbReference>
<gene>
    <name evidence="10" type="ORF">C2845_PM07G29160</name>
</gene>
<evidence type="ECO:0000259" key="9">
    <source>
        <dbReference type="SMART" id="SM01074"/>
    </source>
</evidence>
<dbReference type="AlphaFoldDB" id="A0A3L6SR73"/>
<reference evidence="11" key="1">
    <citation type="journal article" date="2019" name="Nat. Commun.">
        <title>The genome of broomcorn millet.</title>
        <authorList>
            <person name="Zou C."/>
            <person name="Miki D."/>
            <person name="Li D."/>
            <person name="Tang Q."/>
            <person name="Xiao L."/>
            <person name="Rajput S."/>
            <person name="Deng P."/>
            <person name="Jia W."/>
            <person name="Huang R."/>
            <person name="Zhang M."/>
            <person name="Sun Y."/>
            <person name="Hu J."/>
            <person name="Fu X."/>
            <person name="Schnable P.S."/>
            <person name="Li F."/>
            <person name="Zhang H."/>
            <person name="Feng B."/>
            <person name="Zhu X."/>
            <person name="Liu R."/>
            <person name="Schnable J.C."/>
            <person name="Zhu J.-K."/>
            <person name="Zhang H."/>
        </authorList>
    </citation>
    <scope>NUCLEOTIDE SEQUENCE [LARGE SCALE GENOMIC DNA]</scope>
</reference>
<evidence type="ECO:0000259" key="8">
    <source>
        <dbReference type="SMART" id="SM00382"/>
    </source>
</evidence>
<evidence type="ECO:0000256" key="6">
    <source>
        <dbReference type="ARBA" id="ARBA00023306"/>
    </source>
</evidence>
<sequence>MPTLRSATASSSPAATPSPAAASTPRSVKRRLTPGRAGESPGASRHTSPHRSPHAGAGTVCTPMLLSASPKSSRKRLYGDLVAAEKPKWNPRGKPPNFHLSQPMHPAQMRAVKEALHVATVPSCELVCRDDQQRRVFEFCKACVEQEKAGSLYICGCPGTGKTLSINKVKESLMRWADEMGMETTDSLAINCTNLSNTSEIFSKILGQFQNRKKGSNKLSPLQQLQSMFSNKESAPRRMMLVIVDEMDYLITRDRAVLHDLFMLTTFPYSRCILIGIANAIDLADRFLPKLESLNCKPLVVTFRAYSKDQISDIIKHRLKVLEYDVFEPLALEFCARKVAAATGDMRKALGVCRSAVEVLEAGLQDSDQELGIVTFDHMDIALSKAFKSAVVDSILCLPQHQQMVLCALANTFQHCKKKATTLGELNKSYIVICRSTQVPAVGMLEFSNMCMVLSDQGFMKLGQSKEDKLRRVTLQIDISDIGFAFKGNRFFQKCLEQPRC</sequence>
<feature type="domain" description="Cdc6 C-terminal" evidence="9">
    <location>
        <begin position="406"/>
        <end position="486"/>
    </location>
</feature>
<dbReference type="PANTHER" id="PTHR10763">
    <property type="entry name" value="CELL DIVISION CONTROL PROTEIN 6-RELATED"/>
    <property type="match status" value="1"/>
</dbReference>
<dbReference type="InterPro" id="IPR050311">
    <property type="entry name" value="ORC1/CDC6"/>
</dbReference>
<accession>A0A3L6SR73</accession>
<evidence type="ECO:0000256" key="7">
    <source>
        <dbReference type="SAM" id="MobiDB-lite"/>
    </source>
</evidence>
<keyword evidence="11" id="KW-1185">Reference proteome</keyword>
<keyword evidence="6" id="KW-0131">Cell cycle</keyword>
<dbReference type="OrthoDB" id="1926878at2759"/>
<keyword evidence="3" id="KW-0132">Cell division</keyword>
<name>A0A3L6SR73_PANMI</name>
<dbReference type="FunFam" id="1.10.10.10:FF:000532">
    <property type="entry name" value="Cell division control protein"/>
    <property type="match status" value="1"/>
</dbReference>
<proteinExistence type="inferred from homology"/>
<comment type="caution">
    <text evidence="10">The sequence shown here is derived from an EMBL/GenBank/DDBJ whole genome shotgun (WGS) entry which is preliminary data.</text>
</comment>
<comment type="similarity">
    <text evidence="2">Belongs to the CDC6/cdc18 family.</text>
</comment>
<comment type="subcellular location">
    <subcellularLocation>
        <location evidence="1">Nucleus</location>
    </subcellularLocation>
</comment>
<dbReference type="SUPFAM" id="SSF46785">
    <property type="entry name" value="Winged helix' DNA-binding domain"/>
    <property type="match status" value="1"/>
</dbReference>
<organism evidence="10 11">
    <name type="scientific">Panicum miliaceum</name>
    <name type="common">Proso millet</name>
    <name type="synonym">Broomcorn millet</name>
    <dbReference type="NCBI Taxonomy" id="4540"/>
    <lineage>
        <taxon>Eukaryota</taxon>
        <taxon>Viridiplantae</taxon>
        <taxon>Streptophyta</taxon>
        <taxon>Embryophyta</taxon>
        <taxon>Tracheophyta</taxon>
        <taxon>Spermatophyta</taxon>
        <taxon>Magnoliopsida</taxon>
        <taxon>Liliopsida</taxon>
        <taxon>Poales</taxon>
        <taxon>Poaceae</taxon>
        <taxon>PACMAD clade</taxon>
        <taxon>Panicoideae</taxon>
        <taxon>Panicodae</taxon>
        <taxon>Paniceae</taxon>
        <taxon>Panicinae</taxon>
        <taxon>Panicum</taxon>
        <taxon>Panicum sect. Panicum</taxon>
    </lineage>
</organism>
<dbReference type="InterPro" id="IPR036390">
    <property type="entry name" value="WH_DNA-bd_sf"/>
</dbReference>
<dbReference type="GO" id="GO:0006270">
    <property type="term" value="P:DNA replication initiation"/>
    <property type="evidence" value="ECO:0007669"/>
    <property type="project" value="TreeGrafter"/>
</dbReference>
<dbReference type="GO" id="GO:0016887">
    <property type="term" value="F:ATP hydrolysis activity"/>
    <property type="evidence" value="ECO:0007669"/>
    <property type="project" value="InterPro"/>
</dbReference>
<evidence type="ECO:0008006" key="12">
    <source>
        <dbReference type="Google" id="ProtNLM"/>
    </source>
</evidence>
<dbReference type="GO" id="GO:0033314">
    <property type="term" value="P:mitotic DNA replication checkpoint signaling"/>
    <property type="evidence" value="ECO:0007669"/>
    <property type="project" value="TreeGrafter"/>
</dbReference>
<dbReference type="CDD" id="cd00009">
    <property type="entry name" value="AAA"/>
    <property type="match status" value="1"/>
</dbReference>
<dbReference type="InterPro" id="IPR054425">
    <property type="entry name" value="Cdc6_ORC1-like_ATPase_lid"/>
</dbReference>
<feature type="region of interest" description="Disordered" evidence="7">
    <location>
        <begin position="1"/>
        <end position="66"/>
    </location>
</feature>
<feature type="domain" description="AAA+ ATPase" evidence="8">
    <location>
        <begin position="148"/>
        <end position="297"/>
    </location>
</feature>
<dbReference type="FunFam" id="1.10.8.60:FF:000102">
    <property type="entry name" value="Cell division control protein"/>
    <property type="match status" value="1"/>
</dbReference>
<dbReference type="Pfam" id="PF22606">
    <property type="entry name" value="Cdc6-ORC-like_ATPase_lid"/>
    <property type="match status" value="1"/>
</dbReference>
<dbReference type="Gene3D" id="3.40.50.300">
    <property type="entry name" value="P-loop containing nucleotide triphosphate hydrolases"/>
    <property type="match status" value="1"/>
</dbReference>
<evidence type="ECO:0000256" key="2">
    <source>
        <dbReference type="ARBA" id="ARBA00006184"/>
    </source>
</evidence>
<keyword evidence="4" id="KW-0235">DNA replication</keyword>
<dbReference type="SMART" id="SM00382">
    <property type="entry name" value="AAA"/>
    <property type="match status" value="1"/>
</dbReference>
<dbReference type="FunFam" id="3.40.50.300:FF:000547">
    <property type="entry name" value="Cell division control protein"/>
    <property type="match status" value="1"/>
</dbReference>
<dbReference type="GO" id="GO:0005634">
    <property type="term" value="C:nucleus"/>
    <property type="evidence" value="ECO:0007669"/>
    <property type="project" value="UniProtKB-SubCell"/>
</dbReference>
<evidence type="ECO:0000313" key="10">
    <source>
        <dbReference type="EMBL" id="RLN24214.1"/>
    </source>
</evidence>